<accession>A0ABV0VV49</accession>
<keyword evidence="2" id="KW-1185">Reference proteome</keyword>
<reference evidence="1 2" key="1">
    <citation type="submission" date="2021-06" db="EMBL/GenBank/DDBJ databases">
        <authorList>
            <person name="Palmer J.M."/>
        </authorList>
    </citation>
    <scope>NUCLEOTIDE SEQUENCE [LARGE SCALE GENOMIC DNA]</scope>
    <source>
        <strain evidence="1 2">XR_2019</strain>
        <tissue evidence="1">Muscle</tissue>
    </source>
</reference>
<name>A0ABV0VV49_9TELE</name>
<dbReference type="Proteomes" id="UP001444071">
    <property type="component" value="Unassembled WGS sequence"/>
</dbReference>
<sequence>MGRSAGQFSPSKTPLFSLPATLVANQLHFPLTALIDSGCELNLIDQALVEQRDIITVPLSSPRQVLALDGQSLRVITHRTEPLEVPYFSELSSPWPPVVTGS</sequence>
<proteinExistence type="predicted"/>
<protein>
    <recommendedName>
        <fullName evidence="3">Peptidase A2 domain-containing protein</fullName>
    </recommendedName>
</protein>
<evidence type="ECO:0000313" key="2">
    <source>
        <dbReference type="Proteomes" id="UP001444071"/>
    </source>
</evidence>
<evidence type="ECO:0000313" key="1">
    <source>
        <dbReference type="EMBL" id="MEQ2261091.1"/>
    </source>
</evidence>
<comment type="caution">
    <text evidence="1">The sequence shown here is derived from an EMBL/GenBank/DDBJ whole genome shotgun (WGS) entry which is preliminary data.</text>
</comment>
<evidence type="ECO:0008006" key="3">
    <source>
        <dbReference type="Google" id="ProtNLM"/>
    </source>
</evidence>
<dbReference type="EMBL" id="JAHRIM010012007">
    <property type="protein sequence ID" value="MEQ2261091.1"/>
    <property type="molecule type" value="Genomic_DNA"/>
</dbReference>
<gene>
    <name evidence="1" type="ORF">XENORESO_005515</name>
</gene>
<dbReference type="CDD" id="cd00303">
    <property type="entry name" value="retropepsin_like"/>
    <property type="match status" value="1"/>
</dbReference>
<organism evidence="1 2">
    <name type="scientific">Xenotaenia resolanae</name>
    <dbReference type="NCBI Taxonomy" id="208358"/>
    <lineage>
        <taxon>Eukaryota</taxon>
        <taxon>Metazoa</taxon>
        <taxon>Chordata</taxon>
        <taxon>Craniata</taxon>
        <taxon>Vertebrata</taxon>
        <taxon>Euteleostomi</taxon>
        <taxon>Actinopterygii</taxon>
        <taxon>Neopterygii</taxon>
        <taxon>Teleostei</taxon>
        <taxon>Neoteleostei</taxon>
        <taxon>Acanthomorphata</taxon>
        <taxon>Ovalentaria</taxon>
        <taxon>Atherinomorphae</taxon>
        <taxon>Cyprinodontiformes</taxon>
        <taxon>Goodeidae</taxon>
        <taxon>Xenotaenia</taxon>
    </lineage>
</organism>